<dbReference type="EMBL" id="JADIKM010000001">
    <property type="protein sequence ID" value="MFK2902499.1"/>
    <property type="molecule type" value="Genomic_DNA"/>
</dbReference>
<evidence type="ECO:0000256" key="1">
    <source>
        <dbReference type="RuleBase" id="RU364038"/>
    </source>
</evidence>
<dbReference type="InterPro" id="IPR051470">
    <property type="entry name" value="Thiol:disulfide_interchange"/>
</dbReference>
<organism evidence="3 4">
    <name type="scientific">Dyella ginsengisoli</name>
    <dbReference type="NCBI Taxonomy" id="363848"/>
    <lineage>
        <taxon>Bacteria</taxon>
        <taxon>Pseudomonadati</taxon>
        <taxon>Pseudomonadota</taxon>
        <taxon>Gammaproteobacteria</taxon>
        <taxon>Lysobacterales</taxon>
        <taxon>Rhodanobacteraceae</taxon>
        <taxon>Dyella</taxon>
    </lineage>
</organism>
<keyword evidence="4" id="KW-1185">Reference proteome</keyword>
<dbReference type="Gene3D" id="3.10.450.70">
    <property type="entry name" value="Disulphide bond isomerase, DsbC/G, N-terminal"/>
    <property type="match status" value="1"/>
</dbReference>
<dbReference type="InterPro" id="IPR012336">
    <property type="entry name" value="Thioredoxin-like_fold"/>
</dbReference>
<gene>
    <name evidence="3" type="primary">dsbG</name>
    <name evidence="3" type="ORF">ISP17_00875</name>
</gene>
<dbReference type="InterPro" id="IPR036249">
    <property type="entry name" value="Thioredoxin-like_sf"/>
</dbReference>
<protein>
    <recommendedName>
        <fullName evidence="1">Thiol:disulfide interchange protein</fullName>
    </recommendedName>
</protein>
<dbReference type="PANTHER" id="PTHR35272:SF4">
    <property type="entry name" value="THIOL:DISULFIDE INTERCHANGE PROTEIN DSBG"/>
    <property type="match status" value="1"/>
</dbReference>
<sequence>MIGCTPASEAPLPPPVQALAAKGITIKGPLKAPDGYRGFVGEYRGHTLPVYLLPDGEHTVIGSLYDRAGNDLTSDSLEAASAPVLDDATWAALGKTRYIAEGATNPRRIVYVFTDTECPYCHKLWAATQPLLAGGDVQVRHILVAVISPTSPYRAAAILQAADPLAALRQHEQSFGHSTVVPAKTLAPAIEAALVANGELMDKLGVQGTPATVYRDADGTIHMAAGMLPDAQLKAIFGPR</sequence>
<reference evidence="3 4" key="1">
    <citation type="submission" date="2020-10" db="EMBL/GenBank/DDBJ databases">
        <title>Phylogeny of dyella-like bacteria.</title>
        <authorList>
            <person name="Fu J."/>
        </authorList>
    </citation>
    <scope>NUCLEOTIDE SEQUENCE [LARGE SCALE GENOMIC DNA]</scope>
    <source>
        <strain evidence="3 4">Gsoil3046</strain>
    </source>
</reference>
<proteinExistence type="inferred from homology"/>
<keyword evidence="1" id="KW-0574">Periplasm</keyword>
<dbReference type="InterPro" id="IPR009094">
    <property type="entry name" value="DiS-bond_isomerase_DsbC/G_N_sf"/>
</dbReference>
<dbReference type="NCBIfam" id="NF008657">
    <property type="entry name" value="PRK11657.1"/>
    <property type="match status" value="1"/>
</dbReference>
<dbReference type="Gene3D" id="3.40.30.10">
    <property type="entry name" value="Glutaredoxin"/>
    <property type="match status" value="1"/>
</dbReference>
<name>A0ABW8JPV8_9GAMM</name>
<comment type="function">
    <text evidence="1">Required for disulfide bond formation in some periplasmic proteins. Acts by transferring its disulfide bond to other proteins and is reduced in the process.</text>
</comment>
<dbReference type="Pfam" id="PF13098">
    <property type="entry name" value="Thioredoxin_2"/>
    <property type="match status" value="1"/>
</dbReference>
<dbReference type="PANTHER" id="PTHR35272">
    <property type="entry name" value="THIOL:DISULFIDE INTERCHANGE PROTEIN DSBC-RELATED"/>
    <property type="match status" value="1"/>
</dbReference>
<evidence type="ECO:0000313" key="3">
    <source>
        <dbReference type="EMBL" id="MFK2902499.1"/>
    </source>
</evidence>
<evidence type="ECO:0000313" key="4">
    <source>
        <dbReference type="Proteomes" id="UP001620460"/>
    </source>
</evidence>
<feature type="domain" description="Thioredoxin-like fold" evidence="2">
    <location>
        <begin position="105"/>
        <end position="236"/>
    </location>
</feature>
<evidence type="ECO:0000259" key="2">
    <source>
        <dbReference type="Pfam" id="PF13098"/>
    </source>
</evidence>
<comment type="subcellular location">
    <subcellularLocation>
        <location evidence="1">Periplasm</location>
    </subcellularLocation>
</comment>
<comment type="caution">
    <text evidence="3">The sequence shown here is derived from an EMBL/GenBank/DDBJ whole genome shotgun (WGS) entry which is preliminary data.</text>
</comment>
<keyword evidence="1" id="KW-0676">Redox-active center</keyword>
<dbReference type="CDD" id="cd03020">
    <property type="entry name" value="DsbA_DsbC_DsbG"/>
    <property type="match status" value="1"/>
</dbReference>
<dbReference type="InterPro" id="IPR033954">
    <property type="entry name" value="DiS-bond_Isoase_DsbC/G"/>
</dbReference>
<dbReference type="Proteomes" id="UP001620460">
    <property type="component" value="Unassembled WGS sequence"/>
</dbReference>
<keyword evidence="1" id="KW-0732">Signal</keyword>
<dbReference type="SUPFAM" id="SSF54423">
    <property type="entry name" value="DsbC/DsbG N-terminal domain-like"/>
    <property type="match status" value="1"/>
</dbReference>
<comment type="similarity">
    <text evidence="1">Belongs to the thioredoxin family. DsbC subfamily.</text>
</comment>
<accession>A0ABW8JPV8</accession>
<dbReference type="SUPFAM" id="SSF52833">
    <property type="entry name" value="Thioredoxin-like"/>
    <property type="match status" value="1"/>
</dbReference>